<reference evidence="2" key="1">
    <citation type="submission" date="2016-07" db="EMBL/GenBank/DDBJ databases">
        <authorList>
            <person name="Florea S."/>
            <person name="Webb J.S."/>
            <person name="Jaromczyk J."/>
            <person name="Schardl C.L."/>
        </authorList>
    </citation>
    <scope>NUCLEOTIDE SEQUENCE [LARGE SCALE GENOMIC DNA]</scope>
    <source>
        <strain evidence="2">CY1</strain>
    </source>
</reference>
<accession>A0A1V4HSP5</accession>
<dbReference type="STRING" id="1469647.BC351_00780"/>
<organism evidence="1 2">
    <name type="scientific">Paenibacillus ferrarius</name>
    <dbReference type="NCBI Taxonomy" id="1469647"/>
    <lineage>
        <taxon>Bacteria</taxon>
        <taxon>Bacillati</taxon>
        <taxon>Bacillota</taxon>
        <taxon>Bacilli</taxon>
        <taxon>Bacillales</taxon>
        <taxon>Paenibacillaceae</taxon>
        <taxon>Paenibacillus</taxon>
    </lineage>
</organism>
<comment type="caution">
    <text evidence="1">The sequence shown here is derived from an EMBL/GenBank/DDBJ whole genome shotgun (WGS) entry which is preliminary data.</text>
</comment>
<evidence type="ECO:0000313" key="1">
    <source>
        <dbReference type="EMBL" id="OPH61808.1"/>
    </source>
</evidence>
<evidence type="ECO:0000313" key="2">
    <source>
        <dbReference type="Proteomes" id="UP000190626"/>
    </source>
</evidence>
<protein>
    <submittedName>
        <fullName evidence="1">Uncharacterized protein</fullName>
    </submittedName>
</protein>
<dbReference type="EMBL" id="MBTG01000001">
    <property type="protein sequence ID" value="OPH61808.1"/>
    <property type="molecule type" value="Genomic_DNA"/>
</dbReference>
<keyword evidence="2" id="KW-1185">Reference proteome</keyword>
<gene>
    <name evidence="1" type="ORF">BC351_00780</name>
</gene>
<proteinExistence type="predicted"/>
<dbReference type="AlphaFoldDB" id="A0A1V4HSP5"/>
<name>A0A1V4HSP5_9BACL</name>
<sequence length="68" mass="7870">MEKKITYKKYSSDGSLVECYYGDMLFALVSKVSQSNWRGNLTTDPNYVLTRSTRSELIHELLKECLSK</sequence>
<dbReference type="Proteomes" id="UP000190626">
    <property type="component" value="Unassembled WGS sequence"/>
</dbReference>